<dbReference type="PANTHER" id="PTHR47293">
    <property type="entry name" value="JACALIN-RELATED LECTIN 3"/>
    <property type="match status" value="1"/>
</dbReference>
<proteinExistence type="evidence at protein level"/>
<evidence type="ECO:0000256" key="2">
    <source>
        <dbReference type="ARBA" id="ARBA00022734"/>
    </source>
</evidence>
<dbReference type="EMBL" id="CP002685">
    <property type="protein sequence ID" value="ANM61321.1"/>
    <property type="molecule type" value="Genomic_DNA"/>
</dbReference>
<keyword evidence="6" id="KW-1185">Reference proteome</keyword>
<organism evidence="5 6">
    <name type="scientific">Arabidopsis thaliana</name>
    <name type="common">Mouse-ear cress</name>
    <dbReference type="NCBI Taxonomy" id="3702"/>
    <lineage>
        <taxon>Eukaryota</taxon>
        <taxon>Viridiplantae</taxon>
        <taxon>Streptophyta</taxon>
        <taxon>Embryophyta</taxon>
        <taxon>Tracheophyta</taxon>
        <taxon>Spermatophyta</taxon>
        <taxon>Magnoliopsida</taxon>
        <taxon>eudicotyledons</taxon>
        <taxon>Gunneridae</taxon>
        <taxon>Pentapetalae</taxon>
        <taxon>rosids</taxon>
        <taxon>malvids</taxon>
        <taxon>Brassicales</taxon>
        <taxon>Brassicaceae</taxon>
        <taxon>Camelineae</taxon>
        <taxon>Arabidopsis</taxon>
    </lineage>
</organism>
<keyword evidence="2" id="KW-0430">Lectin</keyword>
<dbReference type="ExpressionAtlas" id="A0A1P8AXC4">
    <property type="expression patterns" value="baseline and differential"/>
</dbReference>
<dbReference type="Araport" id="AT2G39330"/>
<sequence>MQFNRLVYHQSQIRDPGLVNIIKLEYTLYLDLDNLVKKFILQYLKKYKMAKIYRKLTGYGGEGGREWDDDVYEGVRKVYVGQDINRITYVKFEYVKEDGQVVTTEYGKIIQQPKEFVLQYPDEHIIAVEGNYRGVALCATEVITNLVFKTSKGRKSPLFGPNLLGITTGTKFVIEDGGKKIVGFHGRSGNALDALGVYFVHGSLTTSPPVYKLDAQGGTDGRVWDDGSYDGVKSLRIGQDNSRITYLEFEYEKGGKLETCRHGVKQERSLKFELNPDEYIKSVEATYDKPDIFRNVVITSLTFETSKGRTSFSGYKGGKKFKLEQKGRRLVGFHGKEGSAIDALGAYFAPIPTPTPIIPAKKLPAIGGSGGVAWDDGVYDGVRKILVGQGNDGVAFVKFEYNKGKDLVSGDDHGKMTLLGTEEFVLEDGEYLTAIDGYYDKIFGVETPMIICLQFKTNKRESTPFGMDSGEKFSLGEKGHKIVGFHGQASDVVHSIGVTVVPITNTK</sequence>
<dbReference type="FunFam" id="2.100.10.30:FF:000001">
    <property type="entry name" value="Jacalin-related lectin 33"/>
    <property type="match status" value="3"/>
</dbReference>
<reference evidence="5 6" key="1">
    <citation type="journal article" date="1999" name="Nature">
        <title>Sequence and analysis of chromosome 2 of the plant Arabidopsis thaliana.</title>
        <authorList>
            <person name="Lin X."/>
            <person name="Kaul S."/>
            <person name="Rounsley S."/>
            <person name="Shea T.P."/>
            <person name="Benito M.I."/>
            <person name="Town C.D."/>
            <person name="Fujii C.Y."/>
            <person name="Mason T."/>
            <person name="Bowman C.L."/>
            <person name="Barnstead M."/>
            <person name="Feldblyum T.V."/>
            <person name="Buell C.R."/>
            <person name="Ketchum K.A."/>
            <person name="Lee J."/>
            <person name="Ronning C.M."/>
            <person name="Koo H.L."/>
            <person name="Moffat K.S."/>
            <person name="Cronin L.A."/>
            <person name="Shen M."/>
            <person name="Pai G."/>
            <person name="Van Aken S."/>
            <person name="Umayam L."/>
            <person name="Tallon L.J."/>
            <person name="Gill J.E."/>
            <person name="Adams M.D."/>
            <person name="Carrera A.J."/>
            <person name="Creasy T.H."/>
            <person name="Goodman H.M."/>
            <person name="Somerville C.R."/>
            <person name="Copenhaver G.P."/>
            <person name="Preuss D."/>
            <person name="Nierman W.C."/>
            <person name="White O."/>
            <person name="Eisen J.A."/>
            <person name="Salzberg S.L."/>
            <person name="Fraser C.M."/>
            <person name="Venter J.C."/>
        </authorList>
    </citation>
    <scope>NUCLEOTIDE SEQUENCE [LARGE SCALE GENOMIC DNA]</scope>
    <source>
        <strain evidence="6">cv. Columbia</strain>
    </source>
</reference>
<evidence type="ECO:0000313" key="7">
    <source>
        <dbReference type="TAIR" id="AT2G39330"/>
    </source>
</evidence>
<dbReference type="GeneID" id="818518"/>
<dbReference type="AlphaFoldDB" id="A0A1P8AXC4"/>
<dbReference type="PANTHER" id="PTHR47293:SF27">
    <property type="entry name" value="JACALIN-TYPE LECTIN DOMAIN-CONTAINING PROTEIN"/>
    <property type="match status" value="1"/>
</dbReference>
<evidence type="ECO:0007829" key="9">
    <source>
        <dbReference type="ProteomicsDB" id="A0A1P8AXC4"/>
    </source>
</evidence>
<dbReference type="Gene3D" id="2.100.10.30">
    <property type="entry name" value="Jacalin-like lectin domain"/>
    <property type="match status" value="3"/>
</dbReference>
<reference evidence="6" key="2">
    <citation type="journal article" date="2017" name="Plant J.">
        <title>Araport11: a complete reannotation of the Arabidopsis thaliana reference genome.</title>
        <authorList>
            <person name="Cheng C.Y."/>
            <person name="Krishnakumar V."/>
            <person name="Chan A.P."/>
            <person name="Thibaud-Nissen F."/>
            <person name="Schobel S."/>
            <person name="Town C.D."/>
        </authorList>
    </citation>
    <scope>GENOME REANNOTATION</scope>
    <source>
        <strain evidence="6">cv. Columbia</strain>
    </source>
</reference>
<evidence type="ECO:0000313" key="5">
    <source>
        <dbReference type="EMBL" id="ANM61321.1"/>
    </source>
</evidence>
<gene>
    <name evidence="5 7" type="primary">JAL23</name>
    <name evidence="5" type="synonym">jacalin-related lectin 23</name>
    <name evidence="4 5" type="ordered locus">At2g39330</name>
    <name evidence="5" type="ORF">T16B24.3</name>
    <name evidence="5" type="ORF">T16B24_3</name>
</gene>
<dbReference type="RefSeq" id="NP_001323546.1">
    <property type="nucleotide sequence ID" value="NM_001336767.1"/>
</dbReference>
<evidence type="ECO:0000313" key="4">
    <source>
        <dbReference type="Araport" id="AT2G39330"/>
    </source>
</evidence>
<dbReference type="TAIR" id="AT2G39330">
    <property type="gene designation" value="JAL23"/>
</dbReference>
<dbReference type="SMR" id="A0A1P8AXC4"/>
<feature type="domain" description="Jacalin-type lectin" evidence="3">
    <location>
        <begin position="360"/>
        <end position="502"/>
    </location>
</feature>
<dbReference type="PROSITE" id="PS51752">
    <property type="entry name" value="JACALIN_LECTIN"/>
    <property type="match status" value="3"/>
</dbReference>
<evidence type="ECO:0000259" key="3">
    <source>
        <dbReference type="PROSITE" id="PS51752"/>
    </source>
</evidence>
<evidence type="ECO:0000256" key="1">
    <source>
        <dbReference type="ARBA" id="ARBA00006568"/>
    </source>
</evidence>
<dbReference type="Proteomes" id="UP000006548">
    <property type="component" value="Chromosome 2"/>
</dbReference>
<dbReference type="SUPFAM" id="SSF51101">
    <property type="entry name" value="Mannose-binding lectins"/>
    <property type="match status" value="3"/>
</dbReference>
<accession>A0A1P8AXC4</accession>
<dbReference type="GO" id="GO:0030246">
    <property type="term" value="F:carbohydrate binding"/>
    <property type="evidence" value="ECO:0007669"/>
    <property type="project" value="UniProtKB-KW"/>
</dbReference>
<protein>
    <submittedName>
        <fullName evidence="5">Jacalin-related lectin 23</fullName>
    </submittedName>
</protein>
<dbReference type="ProteomicsDB" id="213900"/>
<feature type="domain" description="Jacalin-type lectin" evidence="3">
    <location>
        <begin position="210"/>
        <end position="350"/>
    </location>
</feature>
<comment type="similarity">
    <text evidence="1">Belongs to the jacalin lectin family.</text>
</comment>
<dbReference type="InterPro" id="IPR033734">
    <property type="entry name" value="Jacalin-like_lectin_dom_plant"/>
</dbReference>
<feature type="domain" description="Jacalin-type lectin" evidence="3">
    <location>
        <begin position="53"/>
        <end position="201"/>
    </location>
</feature>
<evidence type="ECO:0000313" key="6">
    <source>
        <dbReference type="Proteomes" id="UP000006548"/>
    </source>
</evidence>
<dbReference type="InterPro" id="IPR001229">
    <property type="entry name" value="Jacalin-like_lectin_dom"/>
</dbReference>
<dbReference type="InterPro" id="IPR036404">
    <property type="entry name" value="Jacalin-like_lectin_dom_sf"/>
</dbReference>
<dbReference type="Pfam" id="PF01419">
    <property type="entry name" value="Jacalin"/>
    <property type="match status" value="3"/>
</dbReference>
<dbReference type="CDD" id="cd09612">
    <property type="entry name" value="Jacalin"/>
    <property type="match status" value="3"/>
</dbReference>
<keyword evidence="8 9" id="KW-1267">Proteomics identification</keyword>
<evidence type="ECO:0007829" key="8">
    <source>
        <dbReference type="PeptideAtlas" id="A0A1P8AXC4"/>
    </source>
</evidence>
<name>A0A1P8AXC4_ARATH</name>
<dbReference type="SMART" id="SM00915">
    <property type="entry name" value="Jacalin"/>
    <property type="match status" value="3"/>
</dbReference>